<dbReference type="EMBL" id="JAEHJZ010000012">
    <property type="protein sequence ID" value="MBJ7880395.1"/>
    <property type="molecule type" value="Genomic_DNA"/>
</dbReference>
<protein>
    <submittedName>
        <fullName evidence="1">Helix-turn-helix domain-containing protein</fullName>
    </submittedName>
</protein>
<proteinExistence type="predicted"/>
<organism evidence="1 2">
    <name type="scientific">Gelidibacter salicanalis</name>
    <dbReference type="NCBI Taxonomy" id="291193"/>
    <lineage>
        <taxon>Bacteria</taxon>
        <taxon>Pseudomonadati</taxon>
        <taxon>Bacteroidota</taxon>
        <taxon>Flavobacteriia</taxon>
        <taxon>Flavobacteriales</taxon>
        <taxon>Flavobacteriaceae</taxon>
        <taxon>Gelidibacter</taxon>
    </lineage>
</organism>
<dbReference type="InterPro" id="IPR009057">
    <property type="entry name" value="Homeodomain-like_sf"/>
</dbReference>
<sequence>MRYIKLKPNEIEALEKLHRNSPDNTVRKRSHCMLLSYRKRTITDLSGIFDVDRRTIERWFSGWEKCGIESLSIQPGRGVKTKLKGLETVVSEQLDGHSRNLKNVLAHLEEEHNIIICKKTLQNFLKDTGL</sequence>
<dbReference type="Proteomes" id="UP000662373">
    <property type="component" value="Unassembled WGS sequence"/>
</dbReference>
<evidence type="ECO:0000313" key="1">
    <source>
        <dbReference type="EMBL" id="MBJ7880395.1"/>
    </source>
</evidence>
<dbReference type="Pfam" id="PF13384">
    <property type="entry name" value="HTH_23"/>
    <property type="match status" value="1"/>
</dbReference>
<accession>A0A934NC65</accession>
<dbReference type="SUPFAM" id="SSF46689">
    <property type="entry name" value="Homeodomain-like"/>
    <property type="match status" value="1"/>
</dbReference>
<gene>
    <name evidence="1" type="ORF">JEM65_06985</name>
</gene>
<name>A0A934NC65_9FLAO</name>
<dbReference type="RefSeq" id="WP_199598235.1">
    <property type="nucleotide sequence ID" value="NZ_JAEHJZ010000012.1"/>
</dbReference>
<dbReference type="AlphaFoldDB" id="A0A934NC65"/>
<reference evidence="1 2" key="1">
    <citation type="submission" date="2020-09" db="EMBL/GenBank/DDBJ databases">
        <title>Draft genome of Gelidibacter salicanalis PAMC21136.</title>
        <authorList>
            <person name="Park H."/>
        </authorList>
    </citation>
    <scope>NUCLEOTIDE SEQUENCE [LARGE SCALE GENOMIC DNA]</scope>
    <source>
        <strain evidence="1 2">PAMC21136</strain>
    </source>
</reference>
<comment type="caution">
    <text evidence="1">The sequence shown here is derived from an EMBL/GenBank/DDBJ whole genome shotgun (WGS) entry which is preliminary data.</text>
</comment>
<evidence type="ECO:0000313" key="2">
    <source>
        <dbReference type="Proteomes" id="UP000662373"/>
    </source>
</evidence>
<keyword evidence="2" id="KW-1185">Reference proteome</keyword>